<keyword evidence="1" id="KW-0732">Signal</keyword>
<gene>
    <name evidence="2" type="ORF">IDJ75_00310</name>
</gene>
<dbReference type="Gene3D" id="3.10.450.50">
    <property type="match status" value="1"/>
</dbReference>
<evidence type="ECO:0000313" key="3">
    <source>
        <dbReference type="Proteomes" id="UP000618754"/>
    </source>
</evidence>
<dbReference type="InterPro" id="IPR032710">
    <property type="entry name" value="NTF2-like_dom_sf"/>
</dbReference>
<dbReference type="EMBL" id="JACWMW010000001">
    <property type="protein sequence ID" value="MBD1383703.1"/>
    <property type="molecule type" value="Genomic_DNA"/>
</dbReference>
<evidence type="ECO:0000313" key="2">
    <source>
        <dbReference type="EMBL" id="MBD1383703.1"/>
    </source>
</evidence>
<dbReference type="Proteomes" id="UP000618754">
    <property type="component" value="Unassembled WGS sequence"/>
</dbReference>
<accession>A0ABR7WZC2</accession>
<evidence type="ECO:0000256" key="1">
    <source>
        <dbReference type="SAM" id="SignalP"/>
    </source>
</evidence>
<proteinExistence type="predicted"/>
<name>A0ABR7WZC2_9SPHI</name>
<reference evidence="2 3" key="1">
    <citation type="submission" date="2020-09" db="EMBL/GenBank/DDBJ databases">
        <title>Novel species of Mucilaginibacter isolated from a glacier on the Tibetan Plateau.</title>
        <authorList>
            <person name="Liu Q."/>
            <person name="Xin Y.-H."/>
        </authorList>
    </citation>
    <scope>NUCLEOTIDE SEQUENCE [LARGE SCALE GENOMIC DNA]</scope>
    <source>
        <strain evidence="2 3">CGMCC 1.13878</strain>
    </source>
</reference>
<keyword evidence="3" id="KW-1185">Reference proteome</keyword>
<organism evidence="2 3">
    <name type="scientific">Mucilaginibacter rigui</name>
    <dbReference type="NCBI Taxonomy" id="534635"/>
    <lineage>
        <taxon>Bacteria</taxon>
        <taxon>Pseudomonadati</taxon>
        <taxon>Bacteroidota</taxon>
        <taxon>Sphingobacteriia</taxon>
        <taxon>Sphingobacteriales</taxon>
        <taxon>Sphingobacteriaceae</taxon>
        <taxon>Mucilaginibacter</taxon>
    </lineage>
</organism>
<dbReference type="PROSITE" id="PS51257">
    <property type="entry name" value="PROKAR_LIPOPROTEIN"/>
    <property type="match status" value="1"/>
</dbReference>
<dbReference type="InterPro" id="IPR039437">
    <property type="entry name" value="FrzH/put_lumazine-bd"/>
</dbReference>
<feature type="chain" id="PRO_5047131273" evidence="1">
    <location>
        <begin position="23"/>
        <end position="141"/>
    </location>
</feature>
<protein>
    <submittedName>
        <fullName evidence="2">Nuclear transport factor 2 family protein</fullName>
    </submittedName>
</protein>
<feature type="signal peptide" evidence="1">
    <location>
        <begin position="1"/>
        <end position="22"/>
    </location>
</feature>
<dbReference type="RefSeq" id="WP_191173629.1">
    <property type="nucleotide sequence ID" value="NZ_JACWMW010000001.1"/>
</dbReference>
<dbReference type="SUPFAM" id="SSF54427">
    <property type="entry name" value="NTF2-like"/>
    <property type="match status" value="1"/>
</dbReference>
<comment type="caution">
    <text evidence="2">The sequence shown here is derived from an EMBL/GenBank/DDBJ whole genome shotgun (WGS) entry which is preliminary data.</text>
</comment>
<sequence length="141" mass="15450">MKTLKSVTIALALFAACSFAKANDVPPANLTKTHAINTYIDAMTHGKLGDFKQVIDPSATFSIQRGNDVLSFTKDQIIADLKGKENIEQECTTTNQVVDESSNKVVVKVDMAFNNFTRTNYVTIANTGKGWKITNVNSVFK</sequence>
<dbReference type="Pfam" id="PF12893">
    <property type="entry name" value="Lumazine_bd_2"/>
    <property type="match status" value="1"/>
</dbReference>